<dbReference type="EMBL" id="BEXB01000023">
    <property type="protein sequence ID" value="GAY77246.1"/>
    <property type="molecule type" value="Genomic_DNA"/>
</dbReference>
<keyword evidence="1" id="KW-0812">Transmembrane</keyword>
<gene>
    <name evidence="2" type="ORF">NBRC111894_2800</name>
</gene>
<dbReference type="Proteomes" id="UP000319716">
    <property type="component" value="Unassembled WGS sequence"/>
</dbReference>
<organism evidence="2 3">
    <name type="scientific">Sporolactobacillus inulinus</name>
    <dbReference type="NCBI Taxonomy" id="2078"/>
    <lineage>
        <taxon>Bacteria</taxon>
        <taxon>Bacillati</taxon>
        <taxon>Bacillota</taxon>
        <taxon>Bacilli</taxon>
        <taxon>Bacillales</taxon>
        <taxon>Sporolactobacillaceae</taxon>
        <taxon>Sporolactobacillus</taxon>
    </lineage>
</organism>
<name>A0A4Y1ZDQ2_9BACL</name>
<keyword evidence="1" id="KW-1133">Transmembrane helix</keyword>
<feature type="transmembrane region" description="Helical" evidence="1">
    <location>
        <begin position="25"/>
        <end position="42"/>
    </location>
</feature>
<evidence type="ECO:0000313" key="3">
    <source>
        <dbReference type="Proteomes" id="UP000319716"/>
    </source>
</evidence>
<protein>
    <submittedName>
        <fullName evidence="2">Uncharacterized protein</fullName>
    </submittedName>
</protein>
<dbReference type="AlphaFoldDB" id="A0A4Y1ZDQ2"/>
<accession>A0A4Y1ZDQ2</accession>
<sequence length="43" mass="5320">MSAKIKIHESKLHVWANEKTKKRKFIQTYIMRIYLLGFIVHYR</sequence>
<keyword evidence="1" id="KW-0472">Membrane</keyword>
<proteinExistence type="predicted"/>
<comment type="caution">
    <text evidence="2">The sequence shown here is derived from an EMBL/GenBank/DDBJ whole genome shotgun (WGS) entry which is preliminary data.</text>
</comment>
<evidence type="ECO:0000256" key="1">
    <source>
        <dbReference type="SAM" id="Phobius"/>
    </source>
</evidence>
<reference evidence="2 3" key="1">
    <citation type="submission" date="2017-11" db="EMBL/GenBank/DDBJ databases">
        <title>Draft Genome Sequence of Sporolactobacillus inulinus NBRC 111894 Isolated from Koso, a Japanese Sugar-Vegetable Fermented Beverage.</title>
        <authorList>
            <person name="Chiou T.Y."/>
            <person name="Oshima K."/>
            <person name="Suda W."/>
            <person name="Hattori M."/>
            <person name="Takahashi T."/>
        </authorList>
    </citation>
    <scope>NUCLEOTIDE SEQUENCE [LARGE SCALE GENOMIC DNA]</scope>
    <source>
        <strain evidence="2 3">NBRC111894</strain>
    </source>
</reference>
<evidence type="ECO:0000313" key="2">
    <source>
        <dbReference type="EMBL" id="GAY77246.1"/>
    </source>
</evidence>